<feature type="compositionally biased region" description="Low complexity" evidence="1">
    <location>
        <begin position="8"/>
        <end position="27"/>
    </location>
</feature>
<dbReference type="RefSeq" id="XP_069209015.1">
    <property type="nucleotide sequence ID" value="XM_069354373.1"/>
</dbReference>
<sequence>MSRHVRTLARGAYAARPAAPRLATSARFASSTPPQPEASSSKAAAATPASSKAASPGAKGKAPAPADPYAVPPLSRPLGTPLPPTTDAKTRQQRLDDMLSPARRKEERKALVKEATQGYFHDYHLARKANGGKLWVAPPVLIREDHALYFPDISGKALTGAQVHTTDLFRGRVSLVSIVNTRVSEEHVQSFVEPVLEDWAGQQGFNYVQINHQPNALKGLLISLFVSSLKRTIPEERWGSYLISSGEWSEFDVSRPLGIENKLLGYVYLVDENAKVRWAGCAQATPKETEDLRRAAAVLVRRHVAEIKEKEAGADAETKSE</sequence>
<comment type="caution">
    <text evidence="2">The sequence shown here is derived from an EMBL/GenBank/DDBJ whole genome shotgun (WGS) entry which is preliminary data.</text>
</comment>
<dbReference type="Proteomes" id="UP001565368">
    <property type="component" value="Unassembled WGS sequence"/>
</dbReference>
<proteinExistence type="predicted"/>
<feature type="compositionally biased region" description="Low complexity" evidence="1">
    <location>
        <begin position="38"/>
        <end position="69"/>
    </location>
</feature>
<name>A0ABR3Q341_9TREE</name>
<evidence type="ECO:0000313" key="2">
    <source>
        <dbReference type="EMBL" id="KAL1409071.1"/>
    </source>
</evidence>
<dbReference type="GeneID" id="95986938"/>
<evidence type="ECO:0000256" key="1">
    <source>
        <dbReference type="SAM" id="MobiDB-lite"/>
    </source>
</evidence>
<protein>
    <submittedName>
        <fullName evidence="2">Mitochondrial ATPase complex subunit atp10</fullName>
    </submittedName>
</protein>
<accession>A0ABR3Q341</accession>
<reference evidence="2 3" key="1">
    <citation type="submission" date="2023-08" db="EMBL/GenBank/DDBJ databases">
        <title>Annotated Genome Sequence of Vanrija albida AlHP1.</title>
        <authorList>
            <person name="Herzog R."/>
        </authorList>
    </citation>
    <scope>NUCLEOTIDE SEQUENCE [LARGE SCALE GENOMIC DNA]</scope>
    <source>
        <strain evidence="2 3">AlHP1</strain>
    </source>
</reference>
<feature type="compositionally biased region" description="Pro residues" evidence="1">
    <location>
        <begin position="70"/>
        <end position="84"/>
    </location>
</feature>
<gene>
    <name evidence="2" type="primary">ATP10</name>
    <name evidence="2" type="ORF">Q8F55_005895</name>
</gene>
<organism evidence="2 3">
    <name type="scientific">Vanrija albida</name>
    <dbReference type="NCBI Taxonomy" id="181172"/>
    <lineage>
        <taxon>Eukaryota</taxon>
        <taxon>Fungi</taxon>
        <taxon>Dikarya</taxon>
        <taxon>Basidiomycota</taxon>
        <taxon>Agaricomycotina</taxon>
        <taxon>Tremellomycetes</taxon>
        <taxon>Trichosporonales</taxon>
        <taxon>Trichosporonaceae</taxon>
        <taxon>Vanrija</taxon>
    </lineage>
</organism>
<feature type="compositionally biased region" description="Basic and acidic residues" evidence="1">
    <location>
        <begin position="88"/>
        <end position="105"/>
    </location>
</feature>
<feature type="region of interest" description="Disordered" evidence="1">
    <location>
        <begin position="1"/>
        <end position="105"/>
    </location>
</feature>
<dbReference type="Pfam" id="PF05176">
    <property type="entry name" value="ATP-synt_10"/>
    <property type="match status" value="1"/>
</dbReference>
<evidence type="ECO:0000313" key="3">
    <source>
        <dbReference type="Proteomes" id="UP001565368"/>
    </source>
</evidence>
<keyword evidence="3" id="KW-1185">Reference proteome</keyword>
<dbReference type="PANTHER" id="PTHR28106:SF1">
    <property type="entry name" value="MITOCHONDRIAL ATPASE COMPLEX SUBUNIT ATP10"/>
    <property type="match status" value="1"/>
</dbReference>
<dbReference type="PANTHER" id="PTHR28106">
    <property type="entry name" value="MITOCHONDRIAL ATPASE COMPLEX SUBUNIT ATP10"/>
    <property type="match status" value="1"/>
</dbReference>
<dbReference type="InterPro" id="IPR007849">
    <property type="entry name" value="ATP10"/>
</dbReference>
<dbReference type="EMBL" id="JBBXJM010000004">
    <property type="protein sequence ID" value="KAL1409071.1"/>
    <property type="molecule type" value="Genomic_DNA"/>
</dbReference>